<reference evidence="1" key="2">
    <citation type="submission" date="2024-10" db="UniProtKB">
        <authorList>
            <consortium name="EnsemblProtists"/>
        </authorList>
    </citation>
    <scope>IDENTIFICATION</scope>
</reference>
<dbReference type="PaxDb" id="2903-EOD23933"/>
<name>A0A0D3JK98_EMIH1</name>
<organism evidence="1 2">
    <name type="scientific">Emiliania huxleyi (strain CCMP1516)</name>
    <dbReference type="NCBI Taxonomy" id="280463"/>
    <lineage>
        <taxon>Eukaryota</taxon>
        <taxon>Haptista</taxon>
        <taxon>Haptophyta</taxon>
        <taxon>Prymnesiophyceae</taxon>
        <taxon>Isochrysidales</taxon>
        <taxon>Noelaerhabdaceae</taxon>
        <taxon>Emiliania</taxon>
    </lineage>
</organism>
<reference evidence="2" key="1">
    <citation type="journal article" date="2013" name="Nature">
        <title>Pan genome of the phytoplankton Emiliania underpins its global distribution.</title>
        <authorList>
            <person name="Read B.A."/>
            <person name="Kegel J."/>
            <person name="Klute M.J."/>
            <person name="Kuo A."/>
            <person name="Lefebvre S.C."/>
            <person name="Maumus F."/>
            <person name="Mayer C."/>
            <person name="Miller J."/>
            <person name="Monier A."/>
            <person name="Salamov A."/>
            <person name="Young J."/>
            <person name="Aguilar M."/>
            <person name="Claverie J.M."/>
            <person name="Frickenhaus S."/>
            <person name="Gonzalez K."/>
            <person name="Herman E.K."/>
            <person name="Lin Y.C."/>
            <person name="Napier J."/>
            <person name="Ogata H."/>
            <person name="Sarno A.F."/>
            <person name="Shmutz J."/>
            <person name="Schroeder D."/>
            <person name="de Vargas C."/>
            <person name="Verret F."/>
            <person name="von Dassow P."/>
            <person name="Valentin K."/>
            <person name="Van de Peer Y."/>
            <person name="Wheeler G."/>
            <person name="Dacks J.B."/>
            <person name="Delwiche C.F."/>
            <person name="Dyhrman S.T."/>
            <person name="Glockner G."/>
            <person name="John U."/>
            <person name="Richards T."/>
            <person name="Worden A.Z."/>
            <person name="Zhang X."/>
            <person name="Grigoriev I.V."/>
            <person name="Allen A.E."/>
            <person name="Bidle K."/>
            <person name="Borodovsky M."/>
            <person name="Bowler C."/>
            <person name="Brownlee C."/>
            <person name="Cock J.M."/>
            <person name="Elias M."/>
            <person name="Gladyshev V.N."/>
            <person name="Groth M."/>
            <person name="Guda C."/>
            <person name="Hadaegh A."/>
            <person name="Iglesias-Rodriguez M.D."/>
            <person name="Jenkins J."/>
            <person name="Jones B.M."/>
            <person name="Lawson T."/>
            <person name="Leese F."/>
            <person name="Lindquist E."/>
            <person name="Lobanov A."/>
            <person name="Lomsadze A."/>
            <person name="Malik S.B."/>
            <person name="Marsh M.E."/>
            <person name="Mackinder L."/>
            <person name="Mock T."/>
            <person name="Mueller-Roeber B."/>
            <person name="Pagarete A."/>
            <person name="Parker M."/>
            <person name="Probert I."/>
            <person name="Quesneville H."/>
            <person name="Raines C."/>
            <person name="Rensing S.A."/>
            <person name="Riano-Pachon D.M."/>
            <person name="Richier S."/>
            <person name="Rokitta S."/>
            <person name="Shiraiwa Y."/>
            <person name="Soanes D.M."/>
            <person name="van der Giezen M."/>
            <person name="Wahlund T.M."/>
            <person name="Williams B."/>
            <person name="Wilson W."/>
            <person name="Wolfe G."/>
            <person name="Wurch L.L."/>
        </authorList>
    </citation>
    <scope>NUCLEOTIDE SEQUENCE</scope>
</reference>
<dbReference type="InterPro" id="IPR044290">
    <property type="entry name" value="RRA1/2/3"/>
</dbReference>
<keyword evidence="2" id="KW-1185">Reference proteome</keyword>
<dbReference type="Gene3D" id="2.60.120.620">
    <property type="entry name" value="q2cbj1_9rhob like domain"/>
    <property type="match status" value="1"/>
</dbReference>
<dbReference type="PANTHER" id="PTHR46581">
    <property type="entry name" value="ARABINOSYLTRANSFERASE RRA3"/>
    <property type="match status" value="1"/>
</dbReference>
<dbReference type="GO" id="GO:0016757">
    <property type="term" value="F:glycosyltransferase activity"/>
    <property type="evidence" value="ECO:0007669"/>
    <property type="project" value="InterPro"/>
</dbReference>
<dbReference type="Proteomes" id="UP000013827">
    <property type="component" value="Unassembled WGS sequence"/>
</dbReference>
<dbReference type="KEGG" id="ehx:EMIHUDRAFT_206928"/>
<dbReference type="HOGENOM" id="CLU_300051_0_0_1"/>
<dbReference type="EnsemblProtists" id="EOD23933">
    <property type="protein sequence ID" value="EOD23933"/>
    <property type="gene ID" value="EMIHUDRAFT_206928"/>
</dbReference>
<accession>A0A0D3JK98</accession>
<dbReference type="PANTHER" id="PTHR46581:SF3">
    <property type="entry name" value="ARABINOSYLTRANSFERASE RRA3"/>
    <property type="match status" value="1"/>
</dbReference>
<dbReference type="eggNOG" id="ENOG502QRD4">
    <property type="taxonomic scope" value="Eukaryota"/>
</dbReference>
<proteinExistence type="predicted"/>
<dbReference type="RefSeq" id="XP_005776362.1">
    <property type="nucleotide sequence ID" value="XM_005776305.1"/>
</dbReference>
<sequence length="999" mass="108463">MRASCLFYSFAATGLALLVLANYTLFDDSLHSRRQPPTRPRMKRETVVAETAVPSAASHRKAVSCRPTPDAVRQRQLRLLSGGTCVAGSALCAALASALQSTPLALKWRALSALLASGAELLYADADAVLGAPPFELASLDSDFELLSDGWDEETAIDPLMRAAPVHAPTKELVLASRCEKQPPGLKGYAPAGGDTKPLDLIAPADGPWPVNCAELPELCEVVKKVAVGRAVMAAVSNSNILQMLGQFVDVVQKVGVPNFLVVALDERTKQFLDGRGCPSYRRSLRARGGGTDNHATSSLKFQILAEMLSDPFLGLYRDTDVEGMTDGWDDRTAYGHVLPTAMPGSKEPPLASLRLEIFRLAYGSHEVAGVTVRTMNYMCFLNTKFLFKHMRSDAALADRSRHVPVSCHVNYHPEKEARMVSIKAFYHGGDDAALKPWNGGEGRNTGGCSGKVGVNTDRMPPLGDKGYKDFKLGDSLLAANEEWSWSGEGGGVHFRAGGALSSPWGEGTWGPVPSPWRKDSVYVALGGQTYLLMFLSEKWAFTAVRCSDEEVSFGQLKRRDTPQRRLVWAFGRTIRAQKTQALLSFARFACPISPRTTHIANKSAAQARPIAMVLNLLLVPLQSHAFPTGGLCLDSERVVHATGQVALGVSFDQTGFERARDGTISFAGASPVAYSFACMDEADAAFLLEEAESIIRHLEPLETPRRVCNQGRYDCNCVYDVTRPCNFLTSGTIVTRRLERTSARRVTTKRYSYFNINETALDVFRRAMADNVIPFLRARYPWLRLSPFSFPLRSNLFLSVYDVAAAAAGGSGHVQVGTPPHQDGAVHPHGIRQTVIVELSDASSYEGGGTRYIDDSGDVVIRQGRGTCAVHDGSVWHAGHSVTHGRRVVLVAQFLVGPNVIDARPHTAATDQEGAQTSAFQRAKQVLKQRAESLALQRANQVLVPAKAARLPQCRSMAKTADGGEEGTVMDAVASTLMYCYRQISRAYLGPRVQVLVA</sequence>
<evidence type="ECO:0008006" key="3">
    <source>
        <dbReference type="Google" id="ProtNLM"/>
    </source>
</evidence>
<evidence type="ECO:0000313" key="1">
    <source>
        <dbReference type="EnsemblProtists" id="EOD23933"/>
    </source>
</evidence>
<protein>
    <recommendedName>
        <fullName evidence="3">Fe2OG dioxygenase domain-containing protein</fullName>
    </recommendedName>
</protein>
<dbReference type="SUPFAM" id="SSF51197">
    <property type="entry name" value="Clavaminate synthase-like"/>
    <property type="match status" value="1"/>
</dbReference>
<dbReference type="STRING" id="2903.R1CLW0"/>
<evidence type="ECO:0000313" key="2">
    <source>
        <dbReference type="Proteomes" id="UP000013827"/>
    </source>
</evidence>
<dbReference type="GeneID" id="17269479"/>
<dbReference type="AlphaFoldDB" id="A0A0D3JK98"/>